<accession>A0A1C7MB08</accession>
<dbReference type="OrthoDB" id="433738at2759"/>
<dbReference type="OMA" id="DLEWEWK"/>
<sequence length="515" mass="56026">MFMGMDERVWRVCGVSTGTPEMDDHEKACPKYKTVIGDKGRSDVARLQATMPRQQSAADISLSLVIPQLPLSRRRSSLLSSVSDPHTPPPRNSPLPLFPSASNRKSTDSWNSSNYDGADDLEWEWKPEQTRLLSRTLDALPAHLLTPFNGPVPPSNLLDKIARGVAQVKGPLDWPHSLRATRAKIVELARLRGKEGATDSSSDTIEEEETTDVDVLQQTTNTGPKRPLYRQSSMDFMQTTKLDLKDNGNISRSTTLNSVSSIETCSRHPAFTEPAADTRVHRIRRVDSYAGSVLYPPGNPLKRAPSFGAASKRSSDAMSIDLSNRNSDATSSDEEEKLRSVKAKKARVKVSSPTPTRILSPLSSPEKSRLPRKLAHQPPNKSSKAGVTAKPTTDSPARRSTRPRANLQRNPSILGEELPMPQPNLPLPATVRSTPRVKTRKSPKTYSPTDTTPGGAAQSPALAQQPRSLRRTKGPNPTKCTVARKISFGSLASPVGEENIGRGAGSGLGSAFQLH</sequence>
<dbReference type="EMBL" id="LUGG01000009">
    <property type="protein sequence ID" value="OBZ72164.1"/>
    <property type="molecule type" value="Genomic_DNA"/>
</dbReference>
<evidence type="ECO:0000313" key="2">
    <source>
        <dbReference type="EMBL" id="OBZ72164.1"/>
    </source>
</evidence>
<proteinExistence type="predicted"/>
<feature type="compositionally biased region" description="Polar residues" evidence="1">
    <location>
        <begin position="353"/>
        <end position="365"/>
    </location>
</feature>
<keyword evidence="3" id="KW-1185">Reference proteome</keyword>
<organism evidence="2 3">
    <name type="scientific">Grifola frondosa</name>
    <name type="common">Maitake</name>
    <name type="synonym">Polyporus frondosus</name>
    <dbReference type="NCBI Taxonomy" id="5627"/>
    <lineage>
        <taxon>Eukaryota</taxon>
        <taxon>Fungi</taxon>
        <taxon>Dikarya</taxon>
        <taxon>Basidiomycota</taxon>
        <taxon>Agaricomycotina</taxon>
        <taxon>Agaricomycetes</taxon>
        <taxon>Polyporales</taxon>
        <taxon>Grifolaceae</taxon>
        <taxon>Grifola</taxon>
    </lineage>
</organism>
<dbReference type="STRING" id="5627.A0A1C7MB08"/>
<comment type="caution">
    <text evidence="2">The sequence shown here is derived from an EMBL/GenBank/DDBJ whole genome shotgun (WGS) entry which is preliminary data.</text>
</comment>
<dbReference type="AlphaFoldDB" id="A0A1C7MB08"/>
<reference evidence="2 3" key="1">
    <citation type="submission" date="2016-03" db="EMBL/GenBank/DDBJ databases">
        <title>Whole genome sequencing of Grifola frondosa 9006-11.</title>
        <authorList>
            <person name="Min B."/>
            <person name="Park H."/>
            <person name="Kim J.-G."/>
            <person name="Cho H."/>
            <person name="Oh Y.-L."/>
            <person name="Kong W.-S."/>
            <person name="Choi I.-G."/>
        </authorList>
    </citation>
    <scope>NUCLEOTIDE SEQUENCE [LARGE SCALE GENOMIC DNA]</scope>
    <source>
        <strain evidence="2 3">9006-11</strain>
    </source>
</reference>
<protein>
    <submittedName>
        <fullName evidence="2">Uncharacterized protein</fullName>
    </submittedName>
</protein>
<feature type="compositionally biased region" description="Polar residues" evidence="1">
    <location>
        <begin position="100"/>
        <end position="115"/>
    </location>
</feature>
<dbReference type="Proteomes" id="UP000092993">
    <property type="component" value="Unassembled WGS sequence"/>
</dbReference>
<gene>
    <name evidence="2" type="ORF">A0H81_07638</name>
</gene>
<feature type="compositionally biased region" description="Pro residues" evidence="1">
    <location>
        <begin position="86"/>
        <end position="97"/>
    </location>
</feature>
<feature type="compositionally biased region" description="Polar residues" evidence="1">
    <location>
        <begin position="321"/>
        <end position="330"/>
    </location>
</feature>
<feature type="region of interest" description="Disordered" evidence="1">
    <location>
        <begin position="495"/>
        <end position="515"/>
    </location>
</feature>
<feature type="compositionally biased region" description="Polar residues" evidence="1">
    <location>
        <begin position="379"/>
        <end position="395"/>
    </location>
</feature>
<evidence type="ECO:0000256" key="1">
    <source>
        <dbReference type="SAM" id="MobiDB-lite"/>
    </source>
</evidence>
<name>A0A1C7MB08_GRIFR</name>
<feature type="region of interest" description="Disordered" evidence="1">
    <location>
        <begin position="77"/>
        <end position="119"/>
    </location>
</feature>
<feature type="region of interest" description="Disordered" evidence="1">
    <location>
        <begin position="291"/>
        <end position="480"/>
    </location>
</feature>
<evidence type="ECO:0000313" key="3">
    <source>
        <dbReference type="Proteomes" id="UP000092993"/>
    </source>
</evidence>